<dbReference type="RefSeq" id="WP_054204842.1">
    <property type="nucleotide sequence ID" value="NZ_LHPH01000014.1"/>
</dbReference>
<dbReference type="SUPFAM" id="SSF54523">
    <property type="entry name" value="Pili subunits"/>
    <property type="match status" value="1"/>
</dbReference>
<dbReference type="STRING" id="187330.AMS58_09755"/>
<dbReference type="Pfam" id="PF07963">
    <property type="entry name" value="N_methyl"/>
    <property type="match status" value="1"/>
</dbReference>
<reference evidence="2 3" key="1">
    <citation type="submission" date="2015-08" db="EMBL/GenBank/DDBJ databases">
        <title>Draft Genome Sequence of Pseudoalteromonas porphyrae UCD-SED14.</title>
        <authorList>
            <person name="Coil D.A."/>
            <person name="Jospin G."/>
            <person name="Lee R.D."/>
            <person name="Eisen J.A."/>
        </authorList>
    </citation>
    <scope>NUCLEOTIDE SEQUENCE [LARGE SCALE GENOMIC DNA]</scope>
    <source>
        <strain evidence="2 3">UCD-SED14</strain>
    </source>
</reference>
<keyword evidence="3" id="KW-1185">Reference proteome</keyword>
<comment type="caution">
    <text evidence="2">The sequence shown here is derived from an EMBL/GenBank/DDBJ whole genome shotgun (WGS) entry which is preliminary data.</text>
</comment>
<evidence type="ECO:0000256" key="1">
    <source>
        <dbReference type="SAM" id="Phobius"/>
    </source>
</evidence>
<accession>A0A0N1MV54</accession>
<evidence type="ECO:0000313" key="3">
    <source>
        <dbReference type="Proteomes" id="UP000037848"/>
    </source>
</evidence>
<keyword evidence="1" id="KW-1133">Transmembrane helix</keyword>
<feature type="transmembrane region" description="Helical" evidence="1">
    <location>
        <begin position="12"/>
        <end position="31"/>
    </location>
</feature>
<evidence type="ECO:0000313" key="2">
    <source>
        <dbReference type="EMBL" id="KPH62200.1"/>
    </source>
</evidence>
<dbReference type="OrthoDB" id="5873580at2"/>
<dbReference type="NCBIfam" id="TIGR02532">
    <property type="entry name" value="IV_pilin_GFxxxE"/>
    <property type="match status" value="1"/>
</dbReference>
<dbReference type="Proteomes" id="UP000037848">
    <property type="component" value="Unassembled WGS sequence"/>
</dbReference>
<proteinExistence type="predicted"/>
<dbReference type="EMBL" id="LHPH01000014">
    <property type="protein sequence ID" value="KPH62200.1"/>
    <property type="molecule type" value="Genomic_DNA"/>
</dbReference>
<dbReference type="InterPro" id="IPR012902">
    <property type="entry name" value="N_methyl_site"/>
</dbReference>
<dbReference type="PROSITE" id="PS00409">
    <property type="entry name" value="PROKAR_NTER_METHYL"/>
    <property type="match status" value="1"/>
</dbReference>
<dbReference type="Gene3D" id="3.30.700.10">
    <property type="entry name" value="Glycoprotein, Type 4 Pilin"/>
    <property type="match status" value="1"/>
</dbReference>
<name>A0A0N1MV54_9GAMM</name>
<dbReference type="PATRIC" id="fig|187330.3.peg.1017"/>
<gene>
    <name evidence="2" type="ORF">ADS77_12945</name>
</gene>
<organism evidence="2 3">
    <name type="scientific">Pseudoalteromonas porphyrae</name>
    <dbReference type="NCBI Taxonomy" id="187330"/>
    <lineage>
        <taxon>Bacteria</taxon>
        <taxon>Pseudomonadati</taxon>
        <taxon>Pseudomonadota</taxon>
        <taxon>Gammaproteobacteria</taxon>
        <taxon>Alteromonadales</taxon>
        <taxon>Pseudoalteromonadaceae</taxon>
        <taxon>Pseudoalteromonas</taxon>
    </lineage>
</organism>
<protein>
    <submittedName>
        <fullName evidence="2">Agglutinin biogenesis protein MshC</fullName>
    </submittedName>
</protein>
<keyword evidence="1" id="KW-0812">Transmembrane</keyword>
<keyword evidence="1" id="KW-0472">Membrane</keyword>
<dbReference type="InterPro" id="IPR045584">
    <property type="entry name" value="Pilin-like"/>
</dbReference>
<dbReference type="AlphaFoldDB" id="A0A0N1MV54"/>
<sequence length="163" mass="17405">MGSSTKQRLRGFTLVELIITLVILGILSVTAGPKFLGSSTEDAYSYRDRVLAALRTTQLRAMQNSAIASCHKLYISAVLIAGPTTDTCNGGADPNNQDDLVVKIDTQRSEIVFTALDGQGSLFTEINFDPLGRSDRNCNNTCRIDVGLAGVCISGEGLIYACP</sequence>